<dbReference type="HOGENOM" id="CLU_1311253_0_0_1"/>
<reference evidence="1 2" key="1">
    <citation type="journal article" date="2011" name="Science">
        <title>The ecoresponsive genome of Daphnia pulex.</title>
        <authorList>
            <person name="Colbourne J.K."/>
            <person name="Pfrender M.E."/>
            <person name="Gilbert D."/>
            <person name="Thomas W.K."/>
            <person name="Tucker A."/>
            <person name="Oakley T.H."/>
            <person name="Tokishita S."/>
            <person name="Aerts A."/>
            <person name="Arnold G.J."/>
            <person name="Basu M.K."/>
            <person name="Bauer D.J."/>
            <person name="Caceres C.E."/>
            <person name="Carmel L."/>
            <person name="Casola C."/>
            <person name="Choi J.H."/>
            <person name="Detter J.C."/>
            <person name="Dong Q."/>
            <person name="Dusheyko S."/>
            <person name="Eads B.D."/>
            <person name="Frohlich T."/>
            <person name="Geiler-Samerotte K.A."/>
            <person name="Gerlach D."/>
            <person name="Hatcher P."/>
            <person name="Jogdeo S."/>
            <person name="Krijgsveld J."/>
            <person name="Kriventseva E.V."/>
            <person name="Kultz D."/>
            <person name="Laforsch C."/>
            <person name="Lindquist E."/>
            <person name="Lopez J."/>
            <person name="Manak J.R."/>
            <person name="Muller J."/>
            <person name="Pangilinan J."/>
            <person name="Patwardhan R.P."/>
            <person name="Pitluck S."/>
            <person name="Pritham E.J."/>
            <person name="Rechtsteiner A."/>
            <person name="Rho M."/>
            <person name="Rogozin I.B."/>
            <person name="Sakarya O."/>
            <person name="Salamov A."/>
            <person name="Schaack S."/>
            <person name="Shapiro H."/>
            <person name="Shiga Y."/>
            <person name="Skalitzky C."/>
            <person name="Smith Z."/>
            <person name="Souvorov A."/>
            <person name="Sung W."/>
            <person name="Tang Z."/>
            <person name="Tsuchiya D."/>
            <person name="Tu H."/>
            <person name="Vos H."/>
            <person name="Wang M."/>
            <person name="Wolf Y.I."/>
            <person name="Yamagata H."/>
            <person name="Yamada T."/>
            <person name="Ye Y."/>
            <person name="Shaw J.R."/>
            <person name="Andrews J."/>
            <person name="Crease T.J."/>
            <person name="Tang H."/>
            <person name="Lucas S.M."/>
            <person name="Robertson H.M."/>
            <person name="Bork P."/>
            <person name="Koonin E.V."/>
            <person name="Zdobnov E.M."/>
            <person name="Grigoriev I.V."/>
            <person name="Lynch M."/>
            <person name="Boore J.L."/>
        </authorList>
    </citation>
    <scope>NUCLEOTIDE SEQUENCE [LARGE SCALE GENOMIC DNA]</scope>
</reference>
<organism evidence="1 2">
    <name type="scientific">Daphnia pulex</name>
    <name type="common">Water flea</name>
    <dbReference type="NCBI Taxonomy" id="6669"/>
    <lineage>
        <taxon>Eukaryota</taxon>
        <taxon>Metazoa</taxon>
        <taxon>Ecdysozoa</taxon>
        <taxon>Arthropoda</taxon>
        <taxon>Crustacea</taxon>
        <taxon>Branchiopoda</taxon>
        <taxon>Diplostraca</taxon>
        <taxon>Cladocera</taxon>
        <taxon>Anomopoda</taxon>
        <taxon>Daphniidae</taxon>
        <taxon>Daphnia</taxon>
    </lineage>
</organism>
<dbReference type="InParanoid" id="E9GZY6"/>
<gene>
    <name evidence="1" type="ORF">DAPPUDRAFT_323853</name>
</gene>
<proteinExistence type="predicted"/>
<dbReference type="OrthoDB" id="6396512at2759"/>
<evidence type="ECO:0000313" key="1">
    <source>
        <dbReference type="EMBL" id="EFX74901.1"/>
    </source>
</evidence>
<dbReference type="Proteomes" id="UP000000305">
    <property type="component" value="Unassembled WGS sequence"/>
</dbReference>
<dbReference type="KEGG" id="dpx:DAPPUDRAFT_323853"/>
<evidence type="ECO:0000313" key="2">
    <source>
        <dbReference type="Proteomes" id="UP000000305"/>
    </source>
</evidence>
<sequence>MPHIGWLGTRASKQEKTNFTDVYVSQRVVDFNVENTEEKTYDAILKVYRNVSLVAFVAQLADGNSRILHCLPTLNSAELRKFEAGGEFCSKLRCVNCCACIASSTTLFVQHKLQYVRRYQGTDYEESDSDSIEILNDTIPNSSDVHVEEEQFVQLEITGHSISADYDVEEEQNLHRGDMDNVISISHETIRGSNVLVTRDARTLLFRLCK</sequence>
<name>E9GZY6_DAPPU</name>
<dbReference type="EMBL" id="GL732579">
    <property type="protein sequence ID" value="EFX74901.1"/>
    <property type="molecule type" value="Genomic_DNA"/>
</dbReference>
<keyword evidence="2" id="KW-1185">Reference proteome</keyword>
<accession>E9GZY6</accession>
<dbReference type="AlphaFoldDB" id="E9GZY6"/>
<protein>
    <submittedName>
        <fullName evidence="1">Uncharacterized protein</fullName>
    </submittedName>
</protein>